<dbReference type="AlphaFoldDB" id="A0A0S6W418"/>
<reference evidence="1" key="1">
    <citation type="journal article" date="2015" name="PeerJ">
        <title>First genomic representation of candidate bacterial phylum KSB3 points to enhanced environmental sensing as a trigger of wastewater bulking.</title>
        <authorList>
            <person name="Sekiguchi Y."/>
            <person name="Ohashi A."/>
            <person name="Parks D.H."/>
            <person name="Yamauchi T."/>
            <person name="Tyson G.W."/>
            <person name="Hugenholtz P."/>
        </authorList>
    </citation>
    <scope>NUCLEOTIDE SEQUENCE [LARGE SCALE GENOMIC DNA]</scope>
</reference>
<evidence type="ECO:0000313" key="1">
    <source>
        <dbReference type="EMBL" id="GAK52819.1"/>
    </source>
</evidence>
<protein>
    <submittedName>
        <fullName evidence="1">Uncharacterized protein</fullName>
    </submittedName>
</protein>
<dbReference type="HOGENOM" id="CLU_2520843_0_0_0"/>
<sequence>MRFFIFGNSTKSLLSPPSLRSFSLEINIILDAVLLSINILLKMVVFFPQLVSLPENQLLADAKLSENLSDSHVSVRYEKAGILF</sequence>
<dbReference type="EMBL" id="DF820459">
    <property type="protein sequence ID" value="GAK52819.1"/>
    <property type="molecule type" value="Genomic_DNA"/>
</dbReference>
<dbReference type="STRING" id="1499966.U14_04076"/>
<evidence type="ECO:0000313" key="2">
    <source>
        <dbReference type="Proteomes" id="UP000030700"/>
    </source>
</evidence>
<dbReference type="Proteomes" id="UP000030700">
    <property type="component" value="Unassembled WGS sequence"/>
</dbReference>
<organism evidence="1">
    <name type="scientific">Candidatus Moduliflexus flocculans</name>
    <dbReference type="NCBI Taxonomy" id="1499966"/>
    <lineage>
        <taxon>Bacteria</taxon>
        <taxon>Candidatus Moduliflexota</taxon>
        <taxon>Candidatus Moduliflexia</taxon>
        <taxon>Candidatus Moduliflexales</taxon>
        <taxon>Candidatus Moduliflexaceae</taxon>
    </lineage>
</organism>
<keyword evidence="2" id="KW-1185">Reference proteome</keyword>
<gene>
    <name evidence="1" type="ORF">U14_04076</name>
</gene>
<proteinExistence type="predicted"/>
<name>A0A0S6W418_9BACT</name>
<accession>A0A0S6W418</accession>